<proteinExistence type="predicted"/>
<name>A0A0F9A341_9ZZZZ</name>
<comment type="caution">
    <text evidence="1">The sequence shown here is derived from an EMBL/GenBank/DDBJ whole genome shotgun (WGS) entry which is preliminary data.</text>
</comment>
<organism evidence="1">
    <name type="scientific">marine sediment metagenome</name>
    <dbReference type="NCBI Taxonomy" id="412755"/>
    <lineage>
        <taxon>unclassified sequences</taxon>
        <taxon>metagenomes</taxon>
        <taxon>ecological metagenomes</taxon>
    </lineage>
</organism>
<reference evidence="1" key="1">
    <citation type="journal article" date="2015" name="Nature">
        <title>Complex archaea that bridge the gap between prokaryotes and eukaryotes.</title>
        <authorList>
            <person name="Spang A."/>
            <person name="Saw J.H."/>
            <person name="Jorgensen S.L."/>
            <person name="Zaremba-Niedzwiedzka K."/>
            <person name="Martijn J."/>
            <person name="Lind A.E."/>
            <person name="van Eijk R."/>
            <person name="Schleper C."/>
            <person name="Guy L."/>
            <person name="Ettema T.J."/>
        </authorList>
    </citation>
    <scope>NUCLEOTIDE SEQUENCE</scope>
</reference>
<dbReference type="EMBL" id="LAZR01060005">
    <property type="protein sequence ID" value="KKK66596.1"/>
    <property type="molecule type" value="Genomic_DNA"/>
</dbReference>
<evidence type="ECO:0000313" key="1">
    <source>
        <dbReference type="EMBL" id="KKK66596.1"/>
    </source>
</evidence>
<dbReference type="AlphaFoldDB" id="A0A0F9A341"/>
<feature type="non-terminal residue" evidence="1">
    <location>
        <position position="72"/>
    </location>
</feature>
<sequence length="72" mass="7533">MDILTDFGPSDDEAGKAVADEATLVIAELASLRSKAPLLIAALPAVNSTTCLSRLRERVEETKVIASSSTMA</sequence>
<protein>
    <submittedName>
        <fullName evidence="1">Uncharacterized protein</fullName>
    </submittedName>
</protein>
<accession>A0A0F9A341</accession>
<gene>
    <name evidence="1" type="ORF">LCGC14_2962480</name>
</gene>